<dbReference type="STRING" id="1245769.A0A0C7MKQ1"/>
<dbReference type="InterPro" id="IPR011004">
    <property type="entry name" value="Trimer_LpxA-like_sf"/>
</dbReference>
<dbReference type="EMBL" id="LN736360">
    <property type="protein sequence ID" value="CEP60383.1"/>
    <property type="molecule type" value="Genomic_DNA"/>
</dbReference>
<dbReference type="OrthoDB" id="417208at2759"/>
<comment type="similarity">
    <text evidence="4">Belongs to the dynactin subunits 5/6 family. Dynactin subunit 5 subfamily.</text>
</comment>
<evidence type="ECO:0000256" key="3">
    <source>
        <dbReference type="ARBA" id="ARBA00023212"/>
    </source>
</evidence>
<dbReference type="PANTHER" id="PTHR46126:SF1">
    <property type="entry name" value="DYNACTIN SUBUNIT 5"/>
    <property type="match status" value="1"/>
</dbReference>
<organism evidence="6 7">
    <name type="scientific">Lachancea lanzarotensis</name>
    <dbReference type="NCBI Taxonomy" id="1245769"/>
    <lineage>
        <taxon>Eukaryota</taxon>
        <taxon>Fungi</taxon>
        <taxon>Dikarya</taxon>
        <taxon>Ascomycota</taxon>
        <taxon>Saccharomycotina</taxon>
        <taxon>Saccharomycetes</taxon>
        <taxon>Saccharomycetales</taxon>
        <taxon>Saccharomycetaceae</taxon>
        <taxon>Lachancea</taxon>
    </lineage>
</organism>
<keyword evidence="3" id="KW-0206">Cytoskeleton</keyword>
<dbReference type="RefSeq" id="XP_022626627.1">
    <property type="nucleotide sequence ID" value="XM_022774540.1"/>
</dbReference>
<evidence type="ECO:0000313" key="7">
    <source>
        <dbReference type="Proteomes" id="UP000054304"/>
    </source>
</evidence>
<dbReference type="Gene3D" id="2.160.10.10">
    <property type="entry name" value="Hexapeptide repeat proteins"/>
    <property type="match status" value="1"/>
</dbReference>
<evidence type="ECO:0000256" key="1">
    <source>
        <dbReference type="ARBA" id="ARBA00004245"/>
    </source>
</evidence>
<proteinExistence type="inferred from homology"/>
<keyword evidence="7" id="KW-1185">Reference proteome</keyword>
<dbReference type="SUPFAM" id="SSF51161">
    <property type="entry name" value="Trimeric LpxA-like enzymes"/>
    <property type="match status" value="1"/>
</dbReference>
<evidence type="ECO:0000256" key="2">
    <source>
        <dbReference type="ARBA" id="ARBA00022490"/>
    </source>
</evidence>
<reference evidence="6 7" key="1">
    <citation type="submission" date="2014-12" db="EMBL/GenBank/DDBJ databases">
        <authorList>
            <person name="Neuveglise Cecile"/>
        </authorList>
    </citation>
    <scope>NUCLEOTIDE SEQUENCE [LARGE SCALE GENOMIC DNA]</scope>
    <source>
        <strain evidence="6 7">CBS 12615</strain>
    </source>
</reference>
<protein>
    <recommendedName>
        <fullName evidence="5">Dynactin subunit 5</fullName>
    </recommendedName>
</protein>
<dbReference type="AlphaFoldDB" id="A0A0C7MKQ1"/>
<evidence type="ECO:0000313" key="6">
    <source>
        <dbReference type="EMBL" id="CEP60383.1"/>
    </source>
</evidence>
<keyword evidence="2" id="KW-0963">Cytoplasm</keyword>
<name>A0A0C7MKQ1_9SACH</name>
<dbReference type="PANTHER" id="PTHR46126">
    <property type="entry name" value="DYNACTIN SUBUNIT 5"/>
    <property type="match status" value="1"/>
</dbReference>
<dbReference type="GeneID" id="34683766"/>
<accession>A0A0C7MKQ1</accession>
<dbReference type="HOGENOM" id="CLU_088622_1_0_1"/>
<dbReference type="GO" id="GO:0005869">
    <property type="term" value="C:dynactin complex"/>
    <property type="evidence" value="ECO:0007669"/>
    <property type="project" value="TreeGrafter"/>
</dbReference>
<comment type="subcellular location">
    <subcellularLocation>
        <location evidence="1">Cytoplasm</location>
        <location evidence="1">Cytoskeleton</location>
    </subcellularLocation>
</comment>
<evidence type="ECO:0000256" key="4">
    <source>
        <dbReference type="ARBA" id="ARBA00034706"/>
    </source>
</evidence>
<dbReference type="InterPro" id="IPR047125">
    <property type="entry name" value="DCTN5"/>
</dbReference>
<sequence length="207" mass="22912">MDYSKLWRDTKSGNRLSRLAEIRGGEKIVMGGMCVVSEKCRLVGNVNMQNEKTEAISMGLFCILEELCLLEPPEVACKGKDHESVLSKIVLHKTLTLGSFVLIGHSSEIRCRRIGRRVIVGSGCTLSPGCELGDVVIVEPNVTVPKLCKVPHFTRVQKHPEFKGSVRFIPLPGSLRKSIENWCKEAYWGIPVDLGEILSDLQHSSSP</sequence>
<dbReference type="Proteomes" id="UP000054304">
    <property type="component" value="Unassembled WGS sequence"/>
</dbReference>
<gene>
    <name evidence="6" type="ORF">LALA0_S01e09494g</name>
</gene>
<evidence type="ECO:0000256" key="5">
    <source>
        <dbReference type="ARBA" id="ARBA00034865"/>
    </source>
</evidence>